<reference evidence="4" key="1">
    <citation type="submission" date="2020-02" db="EMBL/GenBank/DDBJ databases">
        <authorList>
            <person name="Ashton P.M."/>
            <person name="Dallman T."/>
            <person name="Nair S."/>
            <person name="De Pinna E."/>
            <person name="Peters T."/>
            <person name="Grant K."/>
        </authorList>
    </citation>
    <scope>NUCLEOTIDE SEQUENCE</scope>
    <source>
        <strain evidence="4">93335</strain>
    </source>
</reference>
<proteinExistence type="predicted"/>
<accession>A0AAN3HE69</accession>
<dbReference type="CDD" id="cd00796">
    <property type="entry name" value="INT_Rci_Hp1_C"/>
    <property type="match status" value="1"/>
</dbReference>
<dbReference type="InterPro" id="IPR011010">
    <property type="entry name" value="DNA_brk_join_enz"/>
</dbReference>
<evidence type="ECO:0000313" key="4">
    <source>
        <dbReference type="EMBL" id="EFJ6483608.1"/>
    </source>
</evidence>
<organism evidence="4 5">
    <name type="scientific">Escherichia coli</name>
    <dbReference type="NCBI Taxonomy" id="562"/>
    <lineage>
        <taxon>Bacteria</taxon>
        <taxon>Pseudomonadati</taxon>
        <taxon>Pseudomonadota</taxon>
        <taxon>Gammaproteobacteria</taxon>
        <taxon>Enterobacterales</taxon>
        <taxon>Enterobacteriaceae</taxon>
        <taxon>Escherichia</taxon>
    </lineage>
</organism>
<evidence type="ECO:0000256" key="2">
    <source>
        <dbReference type="ARBA" id="ARBA00023172"/>
    </source>
</evidence>
<dbReference type="GO" id="GO:0006310">
    <property type="term" value="P:DNA recombination"/>
    <property type="evidence" value="ECO:0007669"/>
    <property type="project" value="UniProtKB-KW"/>
</dbReference>
<dbReference type="Gene3D" id="1.10.443.10">
    <property type="entry name" value="Intergrase catalytic core"/>
    <property type="match status" value="1"/>
</dbReference>
<dbReference type="EMBL" id="AATCLQ010000039">
    <property type="protein sequence ID" value="EFJ6483608.1"/>
    <property type="molecule type" value="Genomic_DNA"/>
</dbReference>
<sequence length="329" mass="37606">MSIKQLKDGRYQVDVRPQGAEGKRIRKIFTLKSKAQDYEKYVLQNMHNKPWLEKPADKRHLSELAEMWWMLDGQNQPYGETYLQRLNKVIREMGDPRSNCVTRKFLLGYRANKLSAGLTPNTVNRDLCVLSAMFSVLINADEFHHANPLHGLRKLRIIPSDMSFLSNEEIELLLAHLTGDNKRIAILCLSTGARWGEATKLRGENIVGNRVMFNQTKTNKPRAIPISEEVLKLIKIKQSGALFDVNYTNFRRALKEVKPDLPKGQATHVMRHTFATHFMMNGGNIVTLQRILGHSTIQQTMTYAHFAPDFLQDAISFNPLAESVHNLSI</sequence>
<dbReference type="GO" id="GO:0003677">
    <property type="term" value="F:DNA binding"/>
    <property type="evidence" value="ECO:0007669"/>
    <property type="project" value="InterPro"/>
</dbReference>
<dbReference type="RefSeq" id="WP_033805591.1">
    <property type="nucleotide sequence ID" value="NZ_CCVO01000092.1"/>
</dbReference>
<keyword evidence="1" id="KW-0229">DNA integration</keyword>
<dbReference type="Pfam" id="PF24624">
    <property type="entry name" value="Int_N"/>
    <property type="match status" value="1"/>
</dbReference>
<dbReference type="InterPro" id="IPR002104">
    <property type="entry name" value="Integrase_catalytic"/>
</dbReference>
<evidence type="ECO:0000259" key="3">
    <source>
        <dbReference type="PROSITE" id="PS51898"/>
    </source>
</evidence>
<gene>
    <name evidence="4" type="ORF">A2J79_004013</name>
</gene>
<dbReference type="GO" id="GO:0015074">
    <property type="term" value="P:DNA integration"/>
    <property type="evidence" value="ECO:0007669"/>
    <property type="project" value="UniProtKB-KW"/>
</dbReference>
<keyword evidence="2" id="KW-0233">DNA recombination</keyword>
<protein>
    <submittedName>
        <fullName evidence="4">Tyrosine-type recombinase/integrase</fullName>
    </submittedName>
</protein>
<dbReference type="Pfam" id="PF00589">
    <property type="entry name" value="Phage_integrase"/>
    <property type="match status" value="1"/>
</dbReference>
<dbReference type="PANTHER" id="PTHR30349:SF93">
    <property type="entry name" value="FELS-2 PROPHAGE PROTEIN"/>
    <property type="match status" value="1"/>
</dbReference>
<dbReference type="Proteomes" id="UP000711811">
    <property type="component" value="Unassembled WGS sequence"/>
</dbReference>
<name>A0AAN3HE69_ECOLX</name>
<evidence type="ECO:0000313" key="5">
    <source>
        <dbReference type="Proteomes" id="UP000711811"/>
    </source>
</evidence>
<dbReference type="PROSITE" id="PS51898">
    <property type="entry name" value="TYR_RECOMBINASE"/>
    <property type="match status" value="1"/>
</dbReference>
<feature type="domain" description="Tyr recombinase" evidence="3">
    <location>
        <begin position="160"/>
        <end position="316"/>
    </location>
</feature>
<comment type="caution">
    <text evidence="4">The sequence shown here is derived from an EMBL/GenBank/DDBJ whole genome shotgun (WGS) entry which is preliminary data.</text>
</comment>
<dbReference type="PANTHER" id="PTHR30349">
    <property type="entry name" value="PHAGE INTEGRASE-RELATED"/>
    <property type="match status" value="1"/>
</dbReference>
<evidence type="ECO:0000256" key="1">
    <source>
        <dbReference type="ARBA" id="ARBA00022908"/>
    </source>
</evidence>
<dbReference type="InterPro" id="IPR050090">
    <property type="entry name" value="Tyrosine_recombinase_XerCD"/>
</dbReference>
<dbReference type="SUPFAM" id="SSF56349">
    <property type="entry name" value="DNA breaking-rejoining enzymes"/>
    <property type="match status" value="1"/>
</dbReference>
<dbReference type="AlphaFoldDB" id="A0AAN3HE69"/>
<dbReference type="InterPro" id="IPR057084">
    <property type="entry name" value="Int_N"/>
</dbReference>
<dbReference type="InterPro" id="IPR013762">
    <property type="entry name" value="Integrase-like_cat_sf"/>
</dbReference>